<proteinExistence type="predicted"/>
<organism evidence="2">
    <name type="scientific">marine metagenome</name>
    <dbReference type="NCBI Taxonomy" id="408172"/>
    <lineage>
        <taxon>unclassified sequences</taxon>
        <taxon>metagenomes</taxon>
        <taxon>ecological metagenomes</taxon>
    </lineage>
</organism>
<sequence>MKKIIVKILLIALFVVLLSACAESNPTPAPMSSPPVVQQVVPSPTANPVNKVNTREVTKPTSTKSKKTVSPPPESTNIQKATPTANENSQAGEKKEKAENNTANTYTGSTTVLKTPIKATEEEVIRQQNKIAQDATVCYGAE</sequence>
<accession>A0A383CBI6</accession>
<dbReference type="EMBL" id="UINC01207590">
    <property type="protein sequence ID" value="SVE29737.1"/>
    <property type="molecule type" value="Genomic_DNA"/>
</dbReference>
<feature type="region of interest" description="Disordered" evidence="1">
    <location>
        <begin position="25"/>
        <end position="109"/>
    </location>
</feature>
<evidence type="ECO:0000313" key="2">
    <source>
        <dbReference type="EMBL" id="SVE29737.1"/>
    </source>
</evidence>
<evidence type="ECO:0000256" key="1">
    <source>
        <dbReference type="SAM" id="MobiDB-lite"/>
    </source>
</evidence>
<dbReference type="AlphaFoldDB" id="A0A383CBI6"/>
<feature type="compositionally biased region" description="Polar residues" evidence="1">
    <location>
        <begin position="100"/>
        <end position="109"/>
    </location>
</feature>
<feature type="compositionally biased region" description="Polar residues" evidence="1">
    <location>
        <begin position="77"/>
        <end position="91"/>
    </location>
</feature>
<feature type="non-terminal residue" evidence="2">
    <location>
        <position position="142"/>
    </location>
</feature>
<gene>
    <name evidence="2" type="ORF">METZ01_LOCUS482591</name>
</gene>
<reference evidence="2" key="1">
    <citation type="submission" date="2018-05" db="EMBL/GenBank/DDBJ databases">
        <authorList>
            <person name="Lanie J.A."/>
            <person name="Ng W.-L."/>
            <person name="Kazmierczak K.M."/>
            <person name="Andrzejewski T.M."/>
            <person name="Davidsen T.M."/>
            <person name="Wayne K.J."/>
            <person name="Tettelin H."/>
            <person name="Glass J.I."/>
            <person name="Rusch D."/>
            <person name="Podicherti R."/>
            <person name="Tsui H.-C.T."/>
            <person name="Winkler M.E."/>
        </authorList>
    </citation>
    <scope>NUCLEOTIDE SEQUENCE</scope>
</reference>
<dbReference type="PROSITE" id="PS51257">
    <property type="entry name" value="PROKAR_LIPOPROTEIN"/>
    <property type="match status" value="1"/>
</dbReference>
<feature type="compositionally biased region" description="Low complexity" evidence="1">
    <location>
        <begin position="34"/>
        <end position="44"/>
    </location>
</feature>
<protein>
    <submittedName>
        <fullName evidence="2">Uncharacterized protein</fullName>
    </submittedName>
</protein>
<name>A0A383CBI6_9ZZZZ</name>